<organism evidence="2 3">
    <name type="scientific">Janthinobacterium agaricidamnosum NBRC 102515 = DSM 9628</name>
    <dbReference type="NCBI Taxonomy" id="1349767"/>
    <lineage>
        <taxon>Bacteria</taxon>
        <taxon>Pseudomonadati</taxon>
        <taxon>Pseudomonadota</taxon>
        <taxon>Betaproteobacteria</taxon>
        <taxon>Burkholderiales</taxon>
        <taxon>Oxalobacteraceae</taxon>
        <taxon>Janthinobacterium</taxon>
    </lineage>
</organism>
<dbReference type="EMBL" id="HG322949">
    <property type="protein sequence ID" value="CDG84354.1"/>
    <property type="molecule type" value="Genomic_DNA"/>
</dbReference>
<dbReference type="PATRIC" id="fig|1349767.4.peg.327"/>
<reference evidence="2 3" key="1">
    <citation type="journal article" date="2015" name="Genome Announc.">
        <title>Genome Sequence of Mushroom Soft-Rot Pathogen Janthinobacterium agaricidamnosum.</title>
        <authorList>
            <person name="Graupner K."/>
            <person name="Lackner G."/>
            <person name="Hertweck C."/>
        </authorList>
    </citation>
    <scope>NUCLEOTIDE SEQUENCE [LARGE SCALE GENOMIC DNA]</scope>
    <source>
        <strain evidence="3">NBRC 102515 / DSM 9628</strain>
    </source>
</reference>
<dbReference type="eggNOG" id="ENOG50316F9">
    <property type="taxonomic scope" value="Bacteria"/>
</dbReference>
<dbReference type="KEGG" id="jag:GJA_3739"/>
<dbReference type="AlphaFoldDB" id="W0V6A0"/>
<proteinExistence type="predicted"/>
<protein>
    <recommendedName>
        <fullName evidence="1">DUF4123 domain-containing protein</fullName>
    </recommendedName>
</protein>
<evidence type="ECO:0000313" key="3">
    <source>
        <dbReference type="Proteomes" id="UP000027604"/>
    </source>
</evidence>
<dbReference type="Proteomes" id="UP000027604">
    <property type="component" value="Chromosome I"/>
</dbReference>
<keyword evidence="3" id="KW-1185">Reference proteome</keyword>
<evidence type="ECO:0000313" key="2">
    <source>
        <dbReference type="EMBL" id="CDG84354.1"/>
    </source>
</evidence>
<accession>W0V6A0</accession>
<dbReference type="Pfam" id="PF13503">
    <property type="entry name" value="DUF4123"/>
    <property type="match status" value="1"/>
</dbReference>
<dbReference type="STRING" id="1349767.GJA_3739"/>
<name>W0V6A0_9BURK</name>
<dbReference type="InterPro" id="IPR025391">
    <property type="entry name" value="DUF4123"/>
</dbReference>
<feature type="domain" description="DUF4123" evidence="1">
    <location>
        <begin position="3"/>
        <end position="124"/>
    </location>
</feature>
<dbReference type="RefSeq" id="WP_167541131.1">
    <property type="nucleotide sequence ID" value="NZ_BCTH01000098.1"/>
</dbReference>
<gene>
    <name evidence="2" type="ORF">GJA_3739</name>
</gene>
<dbReference type="HOGENOM" id="CLU_926783_0_0_4"/>
<evidence type="ECO:0000259" key="1">
    <source>
        <dbReference type="Pfam" id="PF13503"/>
    </source>
</evidence>
<sequence>MQWYALVDAAQVPELHRQKSRALDFPHANLFSLSKEHGIAKYGPLLFPLEAGARSRHPLVALLLQGMRYGWTVSWLSSTLPMDALAKHLAGHLNGMLDDDKDVLLRYYDARLLPAFVQHLPPEASAALLAPVAQWIYWDRQLRLACIEGGRQADSPGVRDTAISAAVQAAMAHAALGDLICSTMYEEADASEFEQWLPHAFYSAVQRKIDQARRFGLKEVADLQLFASLALQVHPDFHQLLSSFQHEQANLASGKISLVDVVHQVPDREWERLGASGVSALRDWRLSINQQLAADPAAIL</sequence>